<dbReference type="InterPro" id="IPR036871">
    <property type="entry name" value="PX_dom_sf"/>
</dbReference>
<dbReference type="InterPro" id="IPR001683">
    <property type="entry name" value="PX_dom"/>
</dbReference>
<dbReference type="GO" id="GO:0035091">
    <property type="term" value="F:phosphatidylinositol binding"/>
    <property type="evidence" value="ECO:0007669"/>
    <property type="project" value="InterPro"/>
</dbReference>
<keyword evidence="4" id="KW-1185">Reference proteome</keyword>
<evidence type="ECO:0000256" key="2">
    <source>
        <dbReference type="ARBA" id="ARBA00022490"/>
    </source>
</evidence>
<evidence type="ECO:0000256" key="1">
    <source>
        <dbReference type="ARBA" id="ARBA00004496"/>
    </source>
</evidence>
<dbReference type="PANTHER" id="PTHR22999:SF23">
    <property type="entry name" value="SORTING NEXIN-16"/>
    <property type="match status" value="1"/>
</dbReference>
<dbReference type="InterPro" id="IPR051837">
    <property type="entry name" value="SortingNexin/PXDomain-PKLike"/>
</dbReference>
<evidence type="ECO:0000313" key="4">
    <source>
        <dbReference type="Proteomes" id="UP000095287"/>
    </source>
</evidence>
<sequence length="138" mass="15912">MASDGLVDLTHPITCTITDWKLTGGHVEYEIECKRAFDETPWKVIRRYREFDALHKQLQSFGAPLRLPPKRLFGSTKERFVKERLAELQRYLQSLTVSPLLYASPHVVAFLGTERESERGSPFLVSRLIKFQTCATRS</sequence>
<protein>
    <submittedName>
        <fullName evidence="5">PX domain-containing protein</fullName>
    </submittedName>
</protein>
<reference evidence="5" key="1">
    <citation type="submission" date="2016-11" db="UniProtKB">
        <authorList>
            <consortium name="WormBaseParasite"/>
        </authorList>
    </citation>
    <scope>IDENTIFICATION</scope>
</reference>
<feature type="domain" description="PX" evidence="3">
    <location>
        <begin position="7"/>
        <end position="118"/>
    </location>
</feature>
<dbReference type="GO" id="GO:0005737">
    <property type="term" value="C:cytoplasm"/>
    <property type="evidence" value="ECO:0007669"/>
    <property type="project" value="UniProtKB-SubCell"/>
</dbReference>
<name>A0A1I7ZDP6_9BILA</name>
<dbReference type="PROSITE" id="PS50195">
    <property type="entry name" value="PX"/>
    <property type="match status" value="1"/>
</dbReference>
<comment type="subcellular location">
    <subcellularLocation>
        <location evidence="1">Cytoplasm</location>
    </subcellularLocation>
</comment>
<accession>A0A1I7ZDP6</accession>
<dbReference type="PANTHER" id="PTHR22999">
    <property type="entry name" value="PX SERINE/THREONINE KINASE PXK"/>
    <property type="match status" value="1"/>
</dbReference>
<proteinExistence type="predicted"/>
<dbReference type="SUPFAM" id="SSF64268">
    <property type="entry name" value="PX domain"/>
    <property type="match status" value="1"/>
</dbReference>
<dbReference type="WBParaSite" id="L893_g25353.t1">
    <property type="protein sequence ID" value="L893_g25353.t1"/>
    <property type="gene ID" value="L893_g25353"/>
</dbReference>
<keyword evidence="2" id="KW-0963">Cytoplasm</keyword>
<organism evidence="4 5">
    <name type="scientific">Steinernema glaseri</name>
    <dbReference type="NCBI Taxonomy" id="37863"/>
    <lineage>
        <taxon>Eukaryota</taxon>
        <taxon>Metazoa</taxon>
        <taxon>Ecdysozoa</taxon>
        <taxon>Nematoda</taxon>
        <taxon>Chromadorea</taxon>
        <taxon>Rhabditida</taxon>
        <taxon>Tylenchina</taxon>
        <taxon>Panagrolaimomorpha</taxon>
        <taxon>Strongyloidoidea</taxon>
        <taxon>Steinernematidae</taxon>
        <taxon>Steinernema</taxon>
    </lineage>
</organism>
<dbReference type="SMART" id="SM00312">
    <property type="entry name" value="PX"/>
    <property type="match status" value="1"/>
</dbReference>
<dbReference type="Pfam" id="PF00787">
    <property type="entry name" value="PX"/>
    <property type="match status" value="1"/>
</dbReference>
<dbReference type="AlphaFoldDB" id="A0A1I7ZDP6"/>
<evidence type="ECO:0000259" key="3">
    <source>
        <dbReference type="PROSITE" id="PS50195"/>
    </source>
</evidence>
<dbReference type="Gene3D" id="3.30.1520.10">
    <property type="entry name" value="Phox-like domain"/>
    <property type="match status" value="1"/>
</dbReference>
<dbReference type="Proteomes" id="UP000095287">
    <property type="component" value="Unplaced"/>
</dbReference>
<evidence type="ECO:0000313" key="5">
    <source>
        <dbReference type="WBParaSite" id="L893_g25353.t1"/>
    </source>
</evidence>